<proteinExistence type="inferred from homology"/>
<keyword evidence="13" id="KW-0547">Nucleotide-binding</keyword>
<evidence type="ECO:0000259" key="10">
    <source>
        <dbReference type="PROSITE" id="PS50046"/>
    </source>
</evidence>
<dbReference type="PANTHER" id="PTHR43047">
    <property type="entry name" value="TWO-COMPONENT HISTIDINE PROTEIN KINASE"/>
    <property type="match status" value="1"/>
</dbReference>
<dbReference type="Pfam" id="PF02518">
    <property type="entry name" value="HATPase_c"/>
    <property type="match status" value="1"/>
</dbReference>
<reference evidence="13" key="1">
    <citation type="submission" date="2022-06" db="EMBL/GenBank/DDBJ databases">
        <title>Genome sequence of Phormidium yuhuli AB48 isolated from an industrial photobioreactor environment.</title>
        <authorList>
            <person name="Qiu Y."/>
            <person name="Noonan A.J.C."/>
            <person name="Dofher K."/>
            <person name="Koch M."/>
            <person name="Kieft B."/>
            <person name="Lin X."/>
            <person name="Ziels R.M."/>
            <person name="Hallam S.J."/>
        </authorList>
    </citation>
    <scope>NUCLEOTIDE SEQUENCE</scope>
    <source>
        <strain evidence="13">AB48</strain>
    </source>
</reference>
<organism evidence="13 14">
    <name type="scientific">Phormidium yuhuli AB48</name>
    <dbReference type="NCBI Taxonomy" id="2940671"/>
    <lineage>
        <taxon>Bacteria</taxon>
        <taxon>Bacillati</taxon>
        <taxon>Cyanobacteriota</taxon>
        <taxon>Cyanophyceae</taxon>
        <taxon>Oscillatoriophycideae</taxon>
        <taxon>Oscillatoriales</taxon>
        <taxon>Oscillatoriaceae</taxon>
        <taxon>Phormidium</taxon>
        <taxon>Phormidium yuhuli</taxon>
    </lineage>
</organism>
<dbReference type="InterPro" id="IPR011006">
    <property type="entry name" value="CheY-like_superfamily"/>
</dbReference>
<dbReference type="InterPro" id="IPR003018">
    <property type="entry name" value="GAF"/>
</dbReference>
<feature type="modified residue" description="4-aspartylphosphate" evidence="8">
    <location>
        <position position="676"/>
    </location>
</feature>
<dbReference type="SUPFAM" id="SSF55781">
    <property type="entry name" value="GAF domain-like"/>
    <property type="match status" value="1"/>
</dbReference>
<keyword evidence="13" id="KW-0067">ATP-binding</keyword>
<sequence length="754" mass="85657">MDSFQPRLPQQRLPIATFEQLRLWVEQTAQEYNPDAIVLTERAVRVQSLPQVGQFTLGVSPQFCAIVWGNPQPGTPVDVGFSLERHHLETFLEDCPLKKPLRNRALKHLQGYELHRDQQSQLTLNLAQFLSDHHSSMTSVPSTASGTHQMQDALQQHRQQEQLLKQVTTQTCQSVALAVLISNTVDRVCRFLDLDRLCIYQFDNYSQDEAQRGDRPQAYPQSRDCITYEALGNDSLPSVLSRQERVNWRFLNQFRDRYQEGETLVFQETHLRDSLPQSSRAYFEALGIQTHLTVPIRVQGQLWGVLLAHQCDRPRLWDHQEREFLEHIADHLSVAIYQAQLYAEVQQQKETLEQRVEQRTQDLRDALVTAQVANQTRSDFLATVSHELRTPLTCIIGMSSTLLRWSFGNLTPKQRDYIQSIYNSGEHLMELINDLLDLSENESGKTVLSFSEFSLTQLAQEMFCMMVDRATVNGVHLALDLQLREHQDRLCADRDRLRQILFNLLSNAIKFTATGGQALLRIYWQDRDTVVFEVADTGIGIPEEQRSLLFQMFRQLESTYTRQYGGTGLGLALTKQLVELHGGLIKVDSEVGVGSKFTVRLPCHSSCVLEQQPTPPPRTPLPPRKGHVVLVANREDDAILICDLLTAAGYHTVWMLDGSTALEQIKMLKPVAAIIDRQLPGMDGCELTQLLRTLPNTQSLKILLMTDPLDAEGLAYCKNQGADICLTHPIDPEKLLNSIIELLIELPASNEDSE</sequence>
<evidence type="ECO:0000256" key="4">
    <source>
        <dbReference type="ARBA" id="ARBA00022553"/>
    </source>
</evidence>
<dbReference type="CDD" id="cd00082">
    <property type="entry name" value="HisKA"/>
    <property type="match status" value="1"/>
</dbReference>
<dbReference type="SMART" id="SM00065">
    <property type="entry name" value="GAF"/>
    <property type="match status" value="1"/>
</dbReference>
<dbReference type="Gene3D" id="3.30.565.10">
    <property type="entry name" value="Histidine kinase-like ATPase, C-terminal domain"/>
    <property type="match status" value="1"/>
</dbReference>
<accession>A0ABY5AU87</accession>
<dbReference type="SMART" id="SM00388">
    <property type="entry name" value="HisKA"/>
    <property type="match status" value="1"/>
</dbReference>
<dbReference type="InterPro" id="IPR003594">
    <property type="entry name" value="HATPase_dom"/>
</dbReference>
<feature type="compositionally biased region" description="Polar residues" evidence="9">
    <location>
        <begin position="137"/>
        <end position="150"/>
    </location>
</feature>
<evidence type="ECO:0000259" key="12">
    <source>
        <dbReference type="PROSITE" id="PS50110"/>
    </source>
</evidence>
<dbReference type="PANTHER" id="PTHR43047:SF63">
    <property type="entry name" value="HISTIDINE KINASE"/>
    <property type="match status" value="1"/>
</dbReference>
<dbReference type="Gene3D" id="1.10.287.130">
    <property type="match status" value="1"/>
</dbReference>
<evidence type="ECO:0000313" key="14">
    <source>
        <dbReference type="Proteomes" id="UP001056708"/>
    </source>
</evidence>
<dbReference type="RefSeq" id="WP_252664969.1">
    <property type="nucleotide sequence ID" value="NZ_CP098611.1"/>
</dbReference>
<evidence type="ECO:0000256" key="3">
    <source>
        <dbReference type="ARBA" id="ARBA00012438"/>
    </source>
</evidence>
<dbReference type="SMART" id="SM00448">
    <property type="entry name" value="REC"/>
    <property type="match status" value="1"/>
</dbReference>
<comment type="similarity">
    <text evidence="2">In the N-terminal section; belongs to the phytochrome family.</text>
</comment>
<dbReference type="Pfam" id="PF01590">
    <property type="entry name" value="GAF"/>
    <property type="match status" value="1"/>
</dbReference>
<evidence type="ECO:0000259" key="11">
    <source>
        <dbReference type="PROSITE" id="PS50109"/>
    </source>
</evidence>
<name>A0ABY5AU87_9CYAN</name>
<keyword evidence="14" id="KW-1185">Reference proteome</keyword>
<dbReference type="GO" id="GO:0005524">
    <property type="term" value="F:ATP binding"/>
    <property type="evidence" value="ECO:0007669"/>
    <property type="project" value="UniProtKB-KW"/>
</dbReference>
<keyword evidence="5" id="KW-0808">Transferase</keyword>
<dbReference type="SUPFAM" id="SSF47384">
    <property type="entry name" value="Homodimeric domain of signal transducing histidine kinase"/>
    <property type="match status" value="1"/>
</dbReference>
<dbReference type="InterPro" id="IPR036890">
    <property type="entry name" value="HATPase_C_sf"/>
</dbReference>
<dbReference type="Pfam" id="PF00512">
    <property type="entry name" value="HisKA"/>
    <property type="match status" value="1"/>
</dbReference>
<feature type="region of interest" description="Disordered" evidence="9">
    <location>
        <begin position="137"/>
        <end position="157"/>
    </location>
</feature>
<evidence type="ECO:0000256" key="8">
    <source>
        <dbReference type="PROSITE-ProRule" id="PRU00169"/>
    </source>
</evidence>
<dbReference type="Gene3D" id="3.40.50.2300">
    <property type="match status" value="1"/>
</dbReference>
<dbReference type="CDD" id="cd16922">
    <property type="entry name" value="HATPase_EvgS-ArcB-TorS-like"/>
    <property type="match status" value="1"/>
</dbReference>
<dbReference type="SMART" id="SM00387">
    <property type="entry name" value="HATPase_c"/>
    <property type="match status" value="1"/>
</dbReference>
<evidence type="ECO:0000256" key="2">
    <source>
        <dbReference type="ARBA" id="ARBA00006402"/>
    </source>
</evidence>
<evidence type="ECO:0000256" key="6">
    <source>
        <dbReference type="ARBA" id="ARBA00022777"/>
    </source>
</evidence>
<dbReference type="Gene3D" id="3.30.450.40">
    <property type="match status" value="1"/>
</dbReference>
<keyword evidence="7" id="KW-0902">Two-component regulatory system</keyword>
<evidence type="ECO:0000256" key="9">
    <source>
        <dbReference type="SAM" id="MobiDB-lite"/>
    </source>
</evidence>
<dbReference type="InterPro" id="IPR029016">
    <property type="entry name" value="GAF-like_dom_sf"/>
</dbReference>
<dbReference type="InterPro" id="IPR003661">
    <property type="entry name" value="HisK_dim/P_dom"/>
</dbReference>
<dbReference type="Pfam" id="PF00072">
    <property type="entry name" value="Response_reg"/>
    <property type="match status" value="1"/>
</dbReference>
<dbReference type="EMBL" id="CP098611">
    <property type="protein sequence ID" value="USR92792.1"/>
    <property type="molecule type" value="Genomic_DNA"/>
</dbReference>
<evidence type="ECO:0000256" key="7">
    <source>
        <dbReference type="ARBA" id="ARBA00023012"/>
    </source>
</evidence>
<evidence type="ECO:0000313" key="13">
    <source>
        <dbReference type="EMBL" id="USR92792.1"/>
    </source>
</evidence>
<dbReference type="PROSITE" id="PS50046">
    <property type="entry name" value="PHYTOCHROME_2"/>
    <property type="match status" value="1"/>
</dbReference>
<dbReference type="InterPro" id="IPR001789">
    <property type="entry name" value="Sig_transdc_resp-reg_receiver"/>
</dbReference>
<dbReference type="InterPro" id="IPR004358">
    <property type="entry name" value="Sig_transdc_His_kin-like_C"/>
</dbReference>
<dbReference type="SUPFAM" id="SSF52172">
    <property type="entry name" value="CheY-like"/>
    <property type="match status" value="1"/>
</dbReference>
<feature type="domain" description="Phytochrome chromophore attachment site" evidence="10">
    <location>
        <begin position="176"/>
        <end position="331"/>
    </location>
</feature>
<keyword evidence="6" id="KW-0418">Kinase</keyword>
<evidence type="ECO:0000256" key="5">
    <source>
        <dbReference type="ARBA" id="ARBA00022679"/>
    </source>
</evidence>
<dbReference type="EC" id="2.7.13.3" evidence="3"/>
<dbReference type="InterPro" id="IPR005467">
    <property type="entry name" value="His_kinase_dom"/>
</dbReference>
<dbReference type="SUPFAM" id="SSF55874">
    <property type="entry name" value="ATPase domain of HSP90 chaperone/DNA topoisomerase II/histidine kinase"/>
    <property type="match status" value="1"/>
</dbReference>
<protein>
    <recommendedName>
        <fullName evidence="3">histidine kinase</fullName>
        <ecNumber evidence="3">2.7.13.3</ecNumber>
    </recommendedName>
</protein>
<dbReference type="Proteomes" id="UP001056708">
    <property type="component" value="Chromosome"/>
</dbReference>
<gene>
    <name evidence="13" type="ORF">NEA10_08795</name>
</gene>
<feature type="domain" description="Histidine kinase" evidence="11">
    <location>
        <begin position="383"/>
        <end position="605"/>
    </location>
</feature>
<evidence type="ECO:0000256" key="1">
    <source>
        <dbReference type="ARBA" id="ARBA00000085"/>
    </source>
</evidence>
<dbReference type="PRINTS" id="PR00344">
    <property type="entry name" value="BCTRLSENSOR"/>
</dbReference>
<dbReference type="InterPro" id="IPR036097">
    <property type="entry name" value="HisK_dim/P_sf"/>
</dbReference>
<dbReference type="PROSITE" id="PS50110">
    <property type="entry name" value="RESPONSE_REGULATORY"/>
    <property type="match status" value="1"/>
</dbReference>
<keyword evidence="4 8" id="KW-0597">Phosphoprotein</keyword>
<dbReference type="PROSITE" id="PS50109">
    <property type="entry name" value="HIS_KIN"/>
    <property type="match status" value="1"/>
</dbReference>
<comment type="catalytic activity">
    <reaction evidence="1">
        <text>ATP + protein L-histidine = ADP + protein N-phospho-L-histidine.</text>
        <dbReference type="EC" id="2.7.13.3"/>
    </reaction>
</comment>
<feature type="domain" description="Response regulatory" evidence="12">
    <location>
        <begin position="627"/>
        <end position="743"/>
    </location>
</feature>
<dbReference type="InterPro" id="IPR016132">
    <property type="entry name" value="Phyto_chromo_attachment"/>
</dbReference>